<dbReference type="PROSITE" id="PS50240">
    <property type="entry name" value="TRYPSIN_DOM"/>
    <property type="match status" value="1"/>
</dbReference>
<dbReference type="CDD" id="cd00190">
    <property type="entry name" value="Tryp_SPc"/>
    <property type="match status" value="1"/>
</dbReference>
<keyword evidence="3 5" id="KW-0720">Serine protease</keyword>
<keyword evidence="4" id="KW-1015">Disulfide bond</keyword>
<dbReference type="PANTHER" id="PTHR24276">
    <property type="entry name" value="POLYSERASE-RELATED"/>
    <property type="match status" value="1"/>
</dbReference>
<dbReference type="EMBL" id="MF167596">
    <property type="protein sequence ID" value="AXF35734.1"/>
    <property type="molecule type" value="mRNA"/>
</dbReference>
<dbReference type="InterPro" id="IPR050430">
    <property type="entry name" value="Peptidase_S1"/>
</dbReference>
<feature type="domain" description="Peptidase S1" evidence="7">
    <location>
        <begin position="36"/>
        <end position="259"/>
    </location>
</feature>
<sequence length="260" mass="26517">MLKFACLLFFVAATVALPAANIDEQVVIDPDGDWRIVGGSNAPAGAFPFTVSLRSSGGAHFCGGSILNSWNILTAAHCLVGRSTANTVTLAGTNTLNSGGITRGSSRLIIHGSYNSQTIANDVAVVRLSSALAMSGLVQQISLNTGNTGAVACILSGWGRTSTGGSIPNNLQQLALNTLTHAQCQSSWGSLVTQSQICAVIGAGRGACQGDSGGPLIQTSNRAQLGITSFIRAGGCAQGFPDVYARVSSFISWIQSAVAS</sequence>
<feature type="chain" id="PRO_5034831046" evidence="6">
    <location>
        <begin position="17"/>
        <end position="260"/>
    </location>
</feature>
<dbReference type="PANTHER" id="PTHR24276:SF91">
    <property type="entry name" value="AT26814P-RELATED"/>
    <property type="match status" value="1"/>
</dbReference>
<evidence type="ECO:0000256" key="6">
    <source>
        <dbReference type="SAM" id="SignalP"/>
    </source>
</evidence>
<evidence type="ECO:0000256" key="5">
    <source>
        <dbReference type="RuleBase" id="RU363034"/>
    </source>
</evidence>
<evidence type="ECO:0000256" key="4">
    <source>
        <dbReference type="ARBA" id="ARBA00023157"/>
    </source>
</evidence>
<keyword evidence="6" id="KW-0732">Signal</keyword>
<dbReference type="InterPro" id="IPR033116">
    <property type="entry name" value="TRYPSIN_SER"/>
</dbReference>
<organism evidence="8">
    <name type="scientific">Holotrichia oblita</name>
    <name type="common">Chafer beetle</name>
    <dbReference type="NCBI Taxonomy" id="644536"/>
    <lineage>
        <taxon>Eukaryota</taxon>
        <taxon>Metazoa</taxon>
        <taxon>Ecdysozoa</taxon>
        <taxon>Arthropoda</taxon>
        <taxon>Hexapoda</taxon>
        <taxon>Insecta</taxon>
        <taxon>Pterygota</taxon>
        <taxon>Neoptera</taxon>
        <taxon>Endopterygota</taxon>
        <taxon>Coleoptera</taxon>
        <taxon>Polyphaga</taxon>
        <taxon>Scarabaeiformia</taxon>
        <taxon>Scarabaeidae</taxon>
        <taxon>Melolonthinae</taxon>
        <taxon>Holotrichia</taxon>
    </lineage>
</organism>
<dbReference type="GO" id="GO:0004252">
    <property type="term" value="F:serine-type endopeptidase activity"/>
    <property type="evidence" value="ECO:0007669"/>
    <property type="project" value="InterPro"/>
</dbReference>
<reference evidence="8" key="1">
    <citation type="submission" date="2017-05" db="EMBL/GenBank/DDBJ databases">
        <authorList>
            <person name="Huang Y."/>
            <person name="Shu C."/>
        </authorList>
    </citation>
    <scope>NUCLEOTIDE SEQUENCE</scope>
</reference>
<evidence type="ECO:0000313" key="8">
    <source>
        <dbReference type="EMBL" id="AXF35734.1"/>
    </source>
</evidence>
<dbReference type="GO" id="GO:0006508">
    <property type="term" value="P:proteolysis"/>
    <property type="evidence" value="ECO:0007669"/>
    <property type="project" value="UniProtKB-KW"/>
</dbReference>
<dbReference type="InterPro" id="IPR018114">
    <property type="entry name" value="TRYPSIN_HIS"/>
</dbReference>
<dbReference type="PROSITE" id="PS00134">
    <property type="entry name" value="TRYPSIN_HIS"/>
    <property type="match status" value="1"/>
</dbReference>
<evidence type="ECO:0000256" key="3">
    <source>
        <dbReference type="ARBA" id="ARBA00022825"/>
    </source>
</evidence>
<dbReference type="FunFam" id="2.40.10.10:FF:000034">
    <property type="entry name" value="Eupolytin"/>
    <property type="match status" value="1"/>
</dbReference>
<dbReference type="SMART" id="SM00020">
    <property type="entry name" value="Tryp_SPc"/>
    <property type="match status" value="1"/>
</dbReference>
<dbReference type="Pfam" id="PF00089">
    <property type="entry name" value="Trypsin"/>
    <property type="match status" value="1"/>
</dbReference>
<evidence type="ECO:0000259" key="7">
    <source>
        <dbReference type="PROSITE" id="PS50240"/>
    </source>
</evidence>
<proteinExistence type="evidence at transcript level"/>
<keyword evidence="1 5" id="KW-0645">Protease</keyword>
<protein>
    <submittedName>
        <fullName evidence="8">Serine protease 4</fullName>
    </submittedName>
</protein>
<dbReference type="PROSITE" id="PS00135">
    <property type="entry name" value="TRYPSIN_SER"/>
    <property type="match status" value="1"/>
</dbReference>
<dbReference type="AlphaFoldDB" id="A0A8D4LPC8"/>
<accession>A0A8D4LPC8</accession>
<dbReference type="InterPro" id="IPR001254">
    <property type="entry name" value="Trypsin_dom"/>
</dbReference>
<feature type="signal peptide" evidence="6">
    <location>
        <begin position="1"/>
        <end position="16"/>
    </location>
</feature>
<name>A0A8D4LPC8_HOLOL</name>
<keyword evidence="2 5" id="KW-0378">Hydrolase</keyword>
<evidence type="ECO:0000256" key="1">
    <source>
        <dbReference type="ARBA" id="ARBA00022670"/>
    </source>
</evidence>
<evidence type="ECO:0000256" key="2">
    <source>
        <dbReference type="ARBA" id="ARBA00022801"/>
    </source>
</evidence>